<keyword evidence="1" id="KW-0677">Repeat</keyword>
<dbReference type="SUPFAM" id="SSF54768">
    <property type="entry name" value="dsRNA-binding domain-like"/>
    <property type="match status" value="2"/>
</dbReference>
<dbReference type="InterPro" id="IPR014720">
    <property type="entry name" value="dsRBD_dom"/>
</dbReference>
<feature type="compositionally biased region" description="Basic residues" evidence="4">
    <location>
        <begin position="631"/>
        <end position="642"/>
    </location>
</feature>
<dbReference type="Gene3D" id="3.30.160.20">
    <property type="match status" value="2"/>
</dbReference>
<dbReference type="Pfam" id="PF00035">
    <property type="entry name" value="dsrm"/>
    <property type="match status" value="2"/>
</dbReference>
<feature type="region of interest" description="Disordered" evidence="4">
    <location>
        <begin position="625"/>
        <end position="644"/>
    </location>
</feature>
<feature type="domain" description="DRBM" evidence="5">
    <location>
        <begin position="2"/>
        <end position="71"/>
    </location>
</feature>
<evidence type="ECO:0000313" key="7">
    <source>
        <dbReference type="Proteomes" id="UP001141552"/>
    </source>
</evidence>
<dbReference type="AlphaFoldDB" id="A0A9Q0GEJ4"/>
<dbReference type="EMBL" id="JAKUCV010000928">
    <property type="protein sequence ID" value="KAJ4848321.1"/>
    <property type="molecule type" value="Genomic_DNA"/>
</dbReference>
<proteinExistence type="predicted"/>
<dbReference type="Proteomes" id="UP001141552">
    <property type="component" value="Unassembled WGS sequence"/>
</dbReference>
<dbReference type="SMART" id="SM00358">
    <property type="entry name" value="DSRM"/>
    <property type="match status" value="2"/>
</dbReference>
<sequence>MMHKSRLYEYTQRHGLPLPTYRTSVEGSTREQRFRSTVSVDGVEYTTPPSFLNRKSAEQGAARLAMESIVQNSKAVGFPVILQDTLLCKSVLHEYAAKMGLPLPSYETVRVNGPLPLFQSTVNFNGGSTRGVARGSKKDGEQSAARAVIVSLLADPETAFSVSEIINSKLRLCAALDEVKDPCEGSALPVASVCPGGGEPLGSDSHSAKRRKTNCNEESSDDQENAVGEGVSTRNGSAAAFSEGKQVDDAVLLDSMTARTLLPQAPSMPSSNHELVQVSAMLPQAPGTHSPHYELPLASAVPPAAPEMHPPCHVSVAATALPPAAPGMHMPPIEFRDVKLGTHGDTFSLPTIGFVKPESEQPVAVGPSSAKKKKKKGGKGKGSERLLTDGLPAGVTPSSEENEVQAAVVLDCRSTASPGTHVLHHQSVQANALTATPVVVLDSIPPANAMTDSKDVTLDSVPTAAPGTHVSHHQFSHANASTAASAVVSDSRSTAAPGTHVLHHQFAQANASTTAPAVVLDSVPLAAPETHLMHHGSLPENAMTLAAPVAQPHSQFVPANAIPPAASGFHLPQHESLPASAVSLAAPGTQLALYEFKIVKLQTHEEEISLPITFVKPESEQSEDIAISSARKSRRKKKKPRRHIDGLLPVAATPVCQPHHVQWRNE</sequence>
<reference evidence="6" key="2">
    <citation type="journal article" date="2023" name="Plants (Basel)">
        <title>Annotation of the Turnera subulata (Passifloraceae) Draft Genome Reveals the S-Locus Evolved after the Divergence of Turneroideae from Passifloroideae in a Stepwise Manner.</title>
        <authorList>
            <person name="Henning P.M."/>
            <person name="Roalson E.H."/>
            <person name="Mir W."/>
            <person name="McCubbin A.G."/>
            <person name="Shore J.S."/>
        </authorList>
    </citation>
    <scope>NUCLEOTIDE SEQUENCE</scope>
    <source>
        <strain evidence="6">F60SS</strain>
    </source>
</reference>
<protein>
    <recommendedName>
        <fullName evidence="5">DRBM domain-containing protein</fullName>
    </recommendedName>
</protein>
<dbReference type="PANTHER" id="PTHR46031">
    <property type="match status" value="1"/>
</dbReference>
<gene>
    <name evidence="6" type="ORF">Tsubulata_003714</name>
</gene>
<dbReference type="OrthoDB" id="5988181at2759"/>
<evidence type="ECO:0000256" key="3">
    <source>
        <dbReference type="PROSITE-ProRule" id="PRU00266"/>
    </source>
</evidence>
<keyword evidence="2 3" id="KW-0694">RNA-binding</keyword>
<dbReference type="PANTHER" id="PTHR46031:SF37">
    <property type="entry name" value="DRBM DOMAIN-CONTAINING PROTEIN"/>
    <property type="match status" value="1"/>
</dbReference>
<evidence type="ECO:0000256" key="2">
    <source>
        <dbReference type="ARBA" id="ARBA00022884"/>
    </source>
</evidence>
<dbReference type="PROSITE" id="PS50137">
    <property type="entry name" value="DS_RBD"/>
    <property type="match status" value="1"/>
</dbReference>
<feature type="compositionally biased region" description="Basic residues" evidence="4">
    <location>
        <begin position="370"/>
        <end position="379"/>
    </location>
</feature>
<reference evidence="6" key="1">
    <citation type="submission" date="2022-02" db="EMBL/GenBank/DDBJ databases">
        <authorList>
            <person name="Henning P.M."/>
            <person name="McCubbin A.G."/>
            <person name="Shore J.S."/>
        </authorList>
    </citation>
    <scope>NUCLEOTIDE SEQUENCE</scope>
    <source>
        <strain evidence="6">F60SS</strain>
        <tissue evidence="6">Leaves</tissue>
    </source>
</reference>
<feature type="region of interest" description="Disordered" evidence="4">
    <location>
        <begin position="352"/>
        <end position="400"/>
    </location>
</feature>
<dbReference type="GO" id="GO:0003723">
    <property type="term" value="F:RNA binding"/>
    <property type="evidence" value="ECO:0007669"/>
    <property type="project" value="UniProtKB-UniRule"/>
</dbReference>
<evidence type="ECO:0000256" key="4">
    <source>
        <dbReference type="SAM" id="MobiDB-lite"/>
    </source>
</evidence>
<organism evidence="6 7">
    <name type="scientific">Turnera subulata</name>
    <dbReference type="NCBI Taxonomy" id="218843"/>
    <lineage>
        <taxon>Eukaryota</taxon>
        <taxon>Viridiplantae</taxon>
        <taxon>Streptophyta</taxon>
        <taxon>Embryophyta</taxon>
        <taxon>Tracheophyta</taxon>
        <taxon>Spermatophyta</taxon>
        <taxon>Magnoliopsida</taxon>
        <taxon>eudicotyledons</taxon>
        <taxon>Gunneridae</taxon>
        <taxon>Pentapetalae</taxon>
        <taxon>rosids</taxon>
        <taxon>fabids</taxon>
        <taxon>Malpighiales</taxon>
        <taxon>Passifloraceae</taxon>
        <taxon>Turnera</taxon>
    </lineage>
</organism>
<accession>A0A9Q0GEJ4</accession>
<evidence type="ECO:0000259" key="5">
    <source>
        <dbReference type="PROSITE" id="PS50137"/>
    </source>
</evidence>
<comment type="caution">
    <text evidence="6">The sequence shown here is derived from an EMBL/GenBank/DDBJ whole genome shotgun (WGS) entry which is preliminary data.</text>
</comment>
<evidence type="ECO:0000256" key="1">
    <source>
        <dbReference type="ARBA" id="ARBA00022737"/>
    </source>
</evidence>
<name>A0A9Q0GEJ4_9ROSI</name>
<keyword evidence="7" id="KW-1185">Reference proteome</keyword>
<evidence type="ECO:0000313" key="6">
    <source>
        <dbReference type="EMBL" id="KAJ4848321.1"/>
    </source>
</evidence>
<feature type="region of interest" description="Disordered" evidence="4">
    <location>
        <begin position="192"/>
        <end position="242"/>
    </location>
</feature>